<dbReference type="AlphaFoldDB" id="A0A3P6B8M5"/>
<dbReference type="Gramene" id="A02p48650.2_BraZ1">
    <property type="protein sequence ID" value="A02p48650.2_BraZ1.CDS"/>
    <property type="gene ID" value="A02g48650.2_BraZ1"/>
</dbReference>
<accession>A0A3P6B8M5</accession>
<evidence type="ECO:0000313" key="2">
    <source>
        <dbReference type="EMBL" id="VDC92771.1"/>
    </source>
</evidence>
<dbReference type="EMBL" id="LR031573">
    <property type="protein sequence ID" value="VDC92771.1"/>
    <property type="molecule type" value="Genomic_DNA"/>
</dbReference>
<dbReference type="EMBL" id="LS974618">
    <property type="protein sequence ID" value="CAG7895913.1"/>
    <property type="molecule type" value="Genomic_DNA"/>
</dbReference>
<sequence>MVTNNICPFQNSLIKLLNHTPQNYIKFKKRLCNTSKLLSVIYIYIYICY</sequence>
<proteinExistence type="predicted"/>
<dbReference type="Proteomes" id="UP000694005">
    <property type="component" value="Chromosome A02"/>
</dbReference>
<organism evidence="2">
    <name type="scientific">Brassica campestris</name>
    <name type="common">Field mustard</name>
    <dbReference type="NCBI Taxonomy" id="3711"/>
    <lineage>
        <taxon>Eukaryota</taxon>
        <taxon>Viridiplantae</taxon>
        <taxon>Streptophyta</taxon>
        <taxon>Embryophyta</taxon>
        <taxon>Tracheophyta</taxon>
        <taxon>Spermatophyta</taxon>
        <taxon>Magnoliopsida</taxon>
        <taxon>eudicotyledons</taxon>
        <taxon>Gunneridae</taxon>
        <taxon>Pentapetalae</taxon>
        <taxon>rosids</taxon>
        <taxon>malvids</taxon>
        <taxon>Brassicales</taxon>
        <taxon>Brassicaceae</taxon>
        <taxon>Brassiceae</taxon>
        <taxon>Brassica</taxon>
    </lineage>
</organism>
<gene>
    <name evidence="2" type="ORF">BRAA02T08994Z</name>
    <name evidence="1" type="ORF">BRAPAZ1V2_A02P48650.2</name>
</gene>
<name>A0A3P6B8M5_BRACM</name>
<reference evidence="2" key="1">
    <citation type="submission" date="2018-11" db="EMBL/GenBank/DDBJ databases">
        <authorList>
            <consortium name="Genoscope - CEA"/>
            <person name="William W."/>
        </authorList>
    </citation>
    <scope>NUCLEOTIDE SEQUENCE</scope>
</reference>
<evidence type="ECO:0000313" key="1">
    <source>
        <dbReference type="EMBL" id="CAG7895913.1"/>
    </source>
</evidence>
<protein>
    <submittedName>
        <fullName evidence="1">Uncharacterized protein</fullName>
    </submittedName>
</protein>